<comment type="caution">
    <text evidence="1">The sequence shown here is derived from an EMBL/GenBank/DDBJ whole genome shotgun (WGS) entry which is preliminary data.</text>
</comment>
<proteinExistence type="predicted"/>
<evidence type="ECO:0000313" key="2">
    <source>
        <dbReference type="Proteomes" id="UP000564385"/>
    </source>
</evidence>
<name>A0A852VNW6_9BACT</name>
<dbReference type="Proteomes" id="UP000564385">
    <property type="component" value="Unassembled WGS sequence"/>
</dbReference>
<reference evidence="1 2" key="1">
    <citation type="submission" date="2020-07" db="EMBL/GenBank/DDBJ databases">
        <title>Genomic Encyclopedia of Type Strains, Phase IV (KMG-V): Genome sequencing to study the core and pangenomes of soil and plant-associated prokaryotes.</title>
        <authorList>
            <person name="Whitman W."/>
        </authorList>
    </citation>
    <scope>NUCLEOTIDE SEQUENCE [LARGE SCALE GENOMIC DNA]</scope>
    <source>
        <strain evidence="1 2">M8UP22</strain>
    </source>
</reference>
<sequence length="75" mass="7941">MDHHQDRGTYGRAAIIGGMDSGMFGPQVTGVVPHVQVLSGFQAAMTDGTAVIAITVDIGVKFVDSRFKSRSTKAF</sequence>
<evidence type="ECO:0000313" key="1">
    <source>
        <dbReference type="EMBL" id="NYF91755.1"/>
    </source>
</evidence>
<dbReference type="AlphaFoldDB" id="A0A852VNW6"/>
<gene>
    <name evidence="1" type="ORF">HDF08_003874</name>
</gene>
<protein>
    <submittedName>
        <fullName evidence="1">Uncharacterized protein</fullName>
    </submittedName>
</protein>
<dbReference type="EMBL" id="JACCCU010000003">
    <property type="protein sequence ID" value="NYF91755.1"/>
    <property type="molecule type" value="Genomic_DNA"/>
</dbReference>
<accession>A0A852VNW6</accession>
<organism evidence="1 2">
    <name type="scientific">Tunturiibacter lichenicola</name>
    <dbReference type="NCBI Taxonomy" id="2051959"/>
    <lineage>
        <taxon>Bacteria</taxon>
        <taxon>Pseudomonadati</taxon>
        <taxon>Acidobacteriota</taxon>
        <taxon>Terriglobia</taxon>
        <taxon>Terriglobales</taxon>
        <taxon>Acidobacteriaceae</taxon>
        <taxon>Tunturiibacter</taxon>
    </lineage>
</organism>